<gene>
    <name evidence="1" type="ORF">ALC56_13008</name>
</gene>
<keyword evidence="2" id="KW-1185">Reference proteome</keyword>
<dbReference type="AlphaFoldDB" id="A0A195EXX3"/>
<proteinExistence type="predicted"/>
<name>A0A195EXX3_9HYME</name>
<sequence length="349" mass="41365">MDADILRAILKSYTDAENCFQSEDYKNMSKKTFLCIQSDAVLNTLCLSLSNLLCYKISKEAYQRYSVRLLIIDVLRNWCRTTNNFKHLKIFTSKENSLMFISILLEKYLTDDILNKCYSEDTLICLTVSVMHLSVKNTTFMHHVDRLLLRLLQLEANYKIEKLLYNALRSNLHLKLSTKEGIYALQKFKLIEEPLLNSFMCMFPNLKKEDDENNKNNEEMLNKLLELSARSAYIFQLMFNFLKELLVQLQYASAVLDFIDLMLKRVSIYCENYDKDILDLYPRKLRSCIILLRINPKYHSVQTRKYTLQTMKQIYDENKNVPLILMSHFLEWLECFATYVTNDIDDTKY</sequence>
<dbReference type="EMBL" id="KQ981940">
    <property type="protein sequence ID" value="KYN32729.1"/>
    <property type="molecule type" value="Genomic_DNA"/>
</dbReference>
<dbReference type="Proteomes" id="UP000078541">
    <property type="component" value="Unassembled WGS sequence"/>
</dbReference>
<reference evidence="1 2" key="1">
    <citation type="submission" date="2016-03" db="EMBL/GenBank/DDBJ databases">
        <title>Trachymyrmex septentrionalis WGS genome.</title>
        <authorList>
            <person name="Nygaard S."/>
            <person name="Hu H."/>
            <person name="Boomsma J."/>
            <person name="Zhang G."/>
        </authorList>
    </citation>
    <scope>NUCLEOTIDE SEQUENCE [LARGE SCALE GENOMIC DNA]</scope>
    <source>
        <strain evidence="1">Tsep2-gDNA-1</strain>
        <tissue evidence="1">Whole body</tissue>
    </source>
</reference>
<evidence type="ECO:0000313" key="1">
    <source>
        <dbReference type="EMBL" id="KYN32729.1"/>
    </source>
</evidence>
<protein>
    <submittedName>
        <fullName evidence="1">Uncharacterized protein</fullName>
    </submittedName>
</protein>
<organism evidence="1 2">
    <name type="scientific">Trachymyrmex septentrionalis</name>
    <dbReference type="NCBI Taxonomy" id="34720"/>
    <lineage>
        <taxon>Eukaryota</taxon>
        <taxon>Metazoa</taxon>
        <taxon>Ecdysozoa</taxon>
        <taxon>Arthropoda</taxon>
        <taxon>Hexapoda</taxon>
        <taxon>Insecta</taxon>
        <taxon>Pterygota</taxon>
        <taxon>Neoptera</taxon>
        <taxon>Endopterygota</taxon>
        <taxon>Hymenoptera</taxon>
        <taxon>Apocrita</taxon>
        <taxon>Aculeata</taxon>
        <taxon>Formicoidea</taxon>
        <taxon>Formicidae</taxon>
        <taxon>Myrmicinae</taxon>
        <taxon>Trachymyrmex</taxon>
    </lineage>
</organism>
<accession>A0A195EXX3</accession>
<evidence type="ECO:0000313" key="2">
    <source>
        <dbReference type="Proteomes" id="UP000078541"/>
    </source>
</evidence>